<dbReference type="eggNOG" id="KOG3847">
    <property type="taxonomic scope" value="Eukaryota"/>
</dbReference>
<reference evidence="7" key="1">
    <citation type="journal article" date="2015" name="BMC Genomics">
        <title>Genomic and transcriptomic analysis of the endophytic fungus Pestalotiopsis fici reveals its lifestyle and high potential for synthesis of natural products.</title>
        <authorList>
            <person name="Wang X."/>
            <person name="Zhang X."/>
            <person name="Liu L."/>
            <person name="Xiang M."/>
            <person name="Wang W."/>
            <person name="Sun X."/>
            <person name="Che Y."/>
            <person name="Guo L."/>
            <person name="Liu G."/>
            <person name="Guo L."/>
            <person name="Wang C."/>
            <person name="Yin W.B."/>
            <person name="Stadler M."/>
            <person name="Zhang X."/>
            <person name="Liu X."/>
        </authorList>
    </citation>
    <scope>NUCLEOTIDE SEQUENCE [LARGE SCALE GENOMIC DNA]</scope>
    <source>
        <strain evidence="7">W106-1 / CGMCC3.15140</strain>
    </source>
</reference>
<dbReference type="GO" id="GO:0003847">
    <property type="term" value="F:1-alkyl-2-acetylglycerophosphocholine esterase activity"/>
    <property type="evidence" value="ECO:0007669"/>
    <property type="project" value="UniProtKB-UniRule"/>
</dbReference>
<dbReference type="EC" id="3.1.1.47" evidence="4"/>
<protein>
    <recommendedName>
        <fullName evidence="4">Putative phospholipase</fullName>
        <ecNumber evidence="4">3.1.1.47</ecNumber>
    </recommendedName>
</protein>
<dbReference type="HOGENOM" id="CLU_022501_3_0_1"/>
<feature type="active site" description="Nucleophile" evidence="5">
    <location>
        <position position="314"/>
    </location>
</feature>
<dbReference type="OMA" id="EAPCDGR"/>
<accession>W3WV25</accession>
<dbReference type="PIRSF" id="PIRSF018169">
    <property type="entry name" value="PAF_acetylhydrolase"/>
    <property type="match status" value="1"/>
</dbReference>
<evidence type="ECO:0000313" key="6">
    <source>
        <dbReference type="EMBL" id="ETS77685.1"/>
    </source>
</evidence>
<evidence type="ECO:0000256" key="3">
    <source>
        <dbReference type="ARBA" id="ARBA00023098"/>
    </source>
</evidence>
<keyword evidence="2 4" id="KW-0442">Lipid degradation</keyword>
<organism evidence="6 7">
    <name type="scientific">Pestalotiopsis fici (strain W106-1 / CGMCC3.15140)</name>
    <dbReference type="NCBI Taxonomy" id="1229662"/>
    <lineage>
        <taxon>Eukaryota</taxon>
        <taxon>Fungi</taxon>
        <taxon>Dikarya</taxon>
        <taxon>Ascomycota</taxon>
        <taxon>Pezizomycotina</taxon>
        <taxon>Sordariomycetes</taxon>
        <taxon>Xylariomycetidae</taxon>
        <taxon>Amphisphaeriales</taxon>
        <taxon>Sporocadaceae</taxon>
        <taxon>Pestalotiopsis</taxon>
    </lineage>
</organism>
<dbReference type="InParanoid" id="W3WV25"/>
<dbReference type="InterPro" id="IPR016715">
    <property type="entry name" value="PAF_acetylhydro_eukaryote"/>
</dbReference>
<dbReference type="PANTHER" id="PTHR10272">
    <property type="entry name" value="PLATELET-ACTIVATING FACTOR ACETYLHYDROLASE"/>
    <property type="match status" value="1"/>
</dbReference>
<dbReference type="OrthoDB" id="2363873at2759"/>
<dbReference type="SUPFAM" id="SSF53474">
    <property type="entry name" value="alpha/beta-Hydrolases"/>
    <property type="match status" value="1"/>
</dbReference>
<dbReference type="GeneID" id="19274760"/>
<dbReference type="Pfam" id="PF03403">
    <property type="entry name" value="PAF-AH_p_II"/>
    <property type="match status" value="2"/>
</dbReference>
<comment type="similarity">
    <text evidence="4">Belongs to the serine esterase family.</text>
</comment>
<keyword evidence="3 4" id="KW-0443">Lipid metabolism</keyword>
<feature type="active site" description="Charge relay system" evidence="5">
    <location>
        <position position="409"/>
    </location>
</feature>
<dbReference type="GO" id="GO:0016042">
    <property type="term" value="P:lipid catabolic process"/>
    <property type="evidence" value="ECO:0007669"/>
    <property type="project" value="UniProtKB-KW"/>
</dbReference>
<comment type="catalytic activity">
    <reaction evidence="4">
        <text>a 1-O-alkyl-2-acetyl-sn-glycero-3-phosphocholine + H2O = a 1-O-alkyl-sn-glycero-3-phosphocholine + acetate + H(+)</text>
        <dbReference type="Rhea" id="RHEA:17777"/>
        <dbReference type="ChEBI" id="CHEBI:15377"/>
        <dbReference type="ChEBI" id="CHEBI:15378"/>
        <dbReference type="ChEBI" id="CHEBI:30089"/>
        <dbReference type="ChEBI" id="CHEBI:30909"/>
        <dbReference type="ChEBI" id="CHEBI:36707"/>
        <dbReference type="EC" id="3.1.1.47"/>
    </reaction>
</comment>
<dbReference type="Proteomes" id="UP000030651">
    <property type="component" value="Unassembled WGS sequence"/>
</dbReference>
<dbReference type="AlphaFoldDB" id="W3WV25"/>
<dbReference type="RefSeq" id="XP_007836519.1">
    <property type="nucleotide sequence ID" value="XM_007838328.1"/>
</dbReference>
<dbReference type="EMBL" id="KI912115">
    <property type="protein sequence ID" value="ETS77685.1"/>
    <property type="molecule type" value="Genomic_DNA"/>
</dbReference>
<dbReference type="KEGG" id="pfy:PFICI_09747"/>
<dbReference type="InterPro" id="IPR029058">
    <property type="entry name" value="AB_hydrolase_fold"/>
</dbReference>
<sequence length="492" mass="54332">MARLTPRLAIRYLLVTFIAMYGAKRWLSGQPLLSDSLPAYSGPYDVGTVDIEIPAVHPRKFSDAVHKETGEPAFELETVMFSIFYPAEKGVHSKRPKHNWIPESGKLYAEGYARFAGISTWITNKLFEGGLWSLVGSTTIPAQVDVPIHGASEHGKRDVIREEEGQAVLVGSEQKEAQKEQFPVIVFSHGMASGRTSYTHYLGELASRGYVVAAVEHRDGSGPGTIVYKADGTQKTVFHAPADALDPVPETEELKRVQLALRQAEVEETVRVLRAINNGDGQDVHRANARKEGDTLVYWRHRLNFDQVIMAGHSYGATLAMQALKGAPNDLRPFVGGIALDPGKSSGPLNANIDVPLLVVHSQSWSSKRSIFFGRPHFDTVKEIVEGIVDKQHGNKKAGWFMTAKGTTHPTVTDAPLIEPLLLSWTTGATVDVKEGLMQYVQTSKDFLSYLVDGKLSGVLSQRVSHPRYNHETRKLPEDMSKIWQIHVSPVE</sequence>
<proteinExistence type="inferred from homology"/>
<name>W3WV25_PESFW</name>
<feature type="active site" description="Charge relay system" evidence="5">
    <location>
        <position position="341"/>
    </location>
</feature>
<dbReference type="STRING" id="1229662.W3WV25"/>
<evidence type="ECO:0000313" key="7">
    <source>
        <dbReference type="Proteomes" id="UP000030651"/>
    </source>
</evidence>
<evidence type="ECO:0000256" key="2">
    <source>
        <dbReference type="ARBA" id="ARBA00022963"/>
    </source>
</evidence>
<gene>
    <name evidence="6" type="ORF">PFICI_09747</name>
</gene>
<dbReference type="PANTHER" id="PTHR10272:SF11">
    <property type="entry name" value="PHOSPHOLIPASE-RELATED"/>
    <property type="match status" value="1"/>
</dbReference>
<keyword evidence="1 4" id="KW-0378">Hydrolase</keyword>
<evidence type="ECO:0000256" key="1">
    <source>
        <dbReference type="ARBA" id="ARBA00022801"/>
    </source>
</evidence>
<dbReference type="Gene3D" id="3.40.50.1820">
    <property type="entry name" value="alpha/beta hydrolase"/>
    <property type="match status" value="1"/>
</dbReference>
<keyword evidence="7" id="KW-1185">Reference proteome</keyword>
<evidence type="ECO:0000256" key="5">
    <source>
        <dbReference type="PIRSR" id="PIRSR018169-1"/>
    </source>
</evidence>
<evidence type="ECO:0000256" key="4">
    <source>
        <dbReference type="PIRNR" id="PIRNR018169"/>
    </source>
</evidence>